<sequence length="1146" mass="123856">DPETDLPYVIGSTTTLGVFEGEVPFFVVNGSYDVMMSASVEIDEETFYIYGDDESGVDVGDLDIFLRAAELVYQGDPNATIYAGQDVTFSINIENDETNLDATADLFVNLIFDSNEGDIVLATQQGMGDITIALPTDYSGTGDFRIELSEDAPIAEVGTLLENQQYNDLEDDSDNFITLDNSSFSGVSGRRLITTRDFMPSEIEEATLFSMDVSFDQLPASLTANQYVIFEYSTDAGATYTELQSYPETDAEATLVGEGFVYAFTTDMKENGVRFRWRQEEAKGNFSINVFDFTFGETLPFDYVDESISIAQQVLMVTAISATEGCIDSDVTLDYEIKGRFGADNVVTVDYRNAGGTINPISGYEFNLVEGSGQVTFGFAGNTLSNTADNGIFKFRLSAEDETTDNTVNVDGNFSEESYELVAPINTNSSFTVNDPLACAPEDVVVSIDAGSMQDYFMYEILNAADGTVLGSLLRDPEDYQNEINIGQIAASTDLELRITSQSSNGTVCNTLIVDEESIEVLANFELYSYSNPDWNWKAVEAGSELTTCEGSSEVLLSVRRLLENGSITTSGTTLVEWFRDDLDNLVATGTQLNDNDMEMSGSYFARVTTGSCVYTTESIQINIVETPDQPVITVVSGDLEACSSADPVVLAAPEGYDFYLWSNGATSRTISVEDQDSYSVQVSNVPFGVGCSSDASATVDVDRYDVPEFAVRNNNTSQLIGEGDEITICDNFNVRFMDGSSITNNGNVQVIKDGDVHATVASGNNTYNIDESGTYSFVWNYDALNVDGCTATSVEFTVNIVEQPTAAPALTSTGDLTFCANNGTVVLTAPAGSDYYRWRRNGSTITNATQDFTNTNTLEVSTAGSYTVEVGNAAGCYSPQSNAIVVTVVAEPSIPGLSQVNTTCGAGEVEFSIFNGNGSAMTYQLYNGNTGIASGNPVTIQSGFSGIAVTDVVEEDNTPFYVEVSYADGTGCSNVDPSIFSYGSVRNITLEMDGSRLVATYDGSATVRWYRNGVLLVNSTSNSIIITDNAEYTVEVEYTSGCVVTGSSADLDERVLANRSGVSMDVNTYPNPSSSEVNLNIVSEYMGKHQLVITTMTGQVMKSDSFEKNSLEAKHMISISDLESGIYMLQIQYEGLVKNVRIIKN</sequence>
<organism evidence="2 3">
    <name type="scientific">Marivirga aurantiaca</name>
    <dbReference type="NCBI Taxonomy" id="2802615"/>
    <lineage>
        <taxon>Bacteria</taxon>
        <taxon>Pseudomonadati</taxon>
        <taxon>Bacteroidota</taxon>
        <taxon>Cytophagia</taxon>
        <taxon>Cytophagales</taxon>
        <taxon>Marivirgaceae</taxon>
        <taxon>Marivirga</taxon>
    </lineage>
</organism>
<protein>
    <submittedName>
        <fullName evidence="2">T9SS type A sorting domain-containing protein</fullName>
    </submittedName>
</protein>
<proteinExistence type="predicted"/>
<name>A0A935CBQ0_9BACT</name>
<dbReference type="InterPro" id="IPR026444">
    <property type="entry name" value="Secre_tail"/>
</dbReference>
<evidence type="ECO:0000313" key="3">
    <source>
        <dbReference type="Proteomes" id="UP000611723"/>
    </source>
</evidence>
<dbReference type="RefSeq" id="WP_201433133.1">
    <property type="nucleotide sequence ID" value="NZ_JAEQBW010000022.1"/>
</dbReference>
<dbReference type="EMBL" id="JAEQBW010000022">
    <property type="protein sequence ID" value="MBK6267446.1"/>
    <property type="molecule type" value="Genomic_DNA"/>
</dbReference>
<evidence type="ECO:0000259" key="1">
    <source>
        <dbReference type="Pfam" id="PF18962"/>
    </source>
</evidence>
<comment type="caution">
    <text evidence="2">The sequence shown here is derived from an EMBL/GenBank/DDBJ whole genome shotgun (WGS) entry which is preliminary data.</text>
</comment>
<reference evidence="2" key="1">
    <citation type="submission" date="2021-01" db="EMBL/GenBank/DDBJ databases">
        <title>Marivirga aurantiaca sp. nov., isolated from intertidal surface sediments.</title>
        <authorList>
            <person name="Zhang M."/>
        </authorList>
    </citation>
    <scope>NUCLEOTIDE SEQUENCE</scope>
    <source>
        <strain evidence="2">S37H4</strain>
    </source>
</reference>
<dbReference type="InterPro" id="IPR049419">
    <property type="entry name" value="Reelin_subrepeat-B"/>
</dbReference>
<dbReference type="Pfam" id="PF21471">
    <property type="entry name" value="Reelin_subrepeat-B"/>
    <property type="match status" value="1"/>
</dbReference>
<dbReference type="NCBIfam" id="TIGR04183">
    <property type="entry name" value="Por_Secre_tail"/>
    <property type="match status" value="1"/>
</dbReference>
<dbReference type="Proteomes" id="UP000611723">
    <property type="component" value="Unassembled WGS sequence"/>
</dbReference>
<gene>
    <name evidence="2" type="ORF">JKA74_20590</name>
</gene>
<dbReference type="InterPro" id="IPR013783">
    <property type="entry name" value="Ig-like_fold"/>
</dbReference>
<keyword evidence="3" id="KW-1185">Reference proteome</keyword>
<accession>A0A935CBQ0</accession>
<dbReference type="Gene3D" id="2.60.40.10">
    <property type="entry name" value="Immunoglobulins"/>
    <property type="match status" value="1"/>
</dbReference>
<dbReference type="Gene3D" id="2.60.120.260">
    <property type="entry name" value="Galactose-binding domain-like"/>
    <property type="match status" value="1"/>
</dbReference>
<feature type="domain" description="Secretion system C-terminal sorting" evidence="1">
    <location>
        <begin position="1070"/>
        <end position="1136"/>
    </location>
</feature>
<dbReference type="AlphaFoldDB" id="A0A935CBQ0"/>
<feature type="non-terminal residue" evidence="2">
    <location>
        <position position="1"/>
    </location>
</feature>
<dbReference type="Pfam" id="PF18962">
    <property type="entry name" value="Por_Secre_tail"/>
    <property type="match status" value="1"/>
</dbReference>
<evidence type="ECO:0000313" key="2">
    <source>
        <dbReference type="EMBL" id="MBK6267446.1"/>
    </source>
</evidence>